<dbReference type="CDD" id="cd00552">
    <property type="entry name" value="RaiA"/>
    <property type="match status" value="1"/>
</dbReference>
<dbReference type="PANTHER" id="PTHR33231:SF1">
    <property type="entry name" value="30S RIBOSOMAL PROTEIN"/>
    <property type="match status" value="1"/>
</dbReference>
<dbReference type="Gene3D" id="3.30.160.100">
    <property type="entry name" value="Ribosome hibernation promotion factor-like"/>
    <property type="match status" value="1"/>
</dbReference>
<dbReference type="EMBL" id="SACL01000005">
    <property type="protein sequence ID" value="RVT95655.1"/>
    <property type="molecule type" value="Genomic_DNA"/>
</dbReference>
<dbReference type="AlphaFoldDB" id="A0A437MDD4"/>
<organism evidence="5 6">
    <name type="scientific">Rhodovarius crocodyli</name>
    <dbReference type="NCBI Taxonomy" id="1979269"/>
    <lineage>
        <taxon>Bacteria</taxon>
        <taxon>Pseudomonadati</taxon>
        <taxon>Pseudomonadota</taxon>
        <taxon>Alphaproteobacteria</taxon>
        <taxon>Acetobacterales</taxon>
        <taxon>Roseomonadaceae</taxon>
        <taxon>Rhodovarius</taxon>
    </lineage>
</organism>
<dbReference type="GO" id="GO:0045900">
    <property type="term" value="P:negative regulation of translational elongation"/>
    <property type="evidence" value="ECO:0007669"/>
    <property type="project" value="TreeGrafter"/>
</dbReference>
<protein>
    <recommendedName>
        <fullName evidence="3">Ribosome hibernation promoting factor</fullName>
    </recommendedName>
</protein>
<dbReference type="Pfam" id="PF02482">
    <property type="entry name" value="Ribosomal_S30AE"/>
    <property type="match status" value="1"/>
</dbReference>
<evidence type="ECO:0000313" key="5">
    <source>
        <dbReference type="EMBL" id="RVT95655.1"/>
    </source>
</evidence>
<proteinExistence type="predicted"/>
<dbReference type="InterPro" id="IPR050574">
    <property type="entry name" value="HPF/YfiA_ribosome-assoc"/>
</dbReference>
<dbReference type="RefSeq" id="WP_127788515.1">
    <property type="nucleotide sequence ID" value="NZ_SACL01000005.1"/>
</dbReference>
<dbReference type="Gene3D" id="3.30.505.50">
    <property type="entry name" value="Sigma 54 modulation/S30EA ribosomal protein, C-terminal domain"/>
    <property type="match status" value="1"/>
</dbReference>
<dbReference type="OrthoDB" id="9794975at2"/>
<dbReference type="Pfam" id="PF16321">
    <property type="entry name" value="Ribosom_S30AE_C"/>
    <property type="match status" value="1"/>
</dbReference>
<gene>
    <name evidence="5" type="primary">raiA</name>
    <name evidence="5" type="ORF">EOD42_15765</name>
</gene>
<comment type="caution">
    <text evidence="5">The sequence shown here is derived from an EMBL/GenBank/DDBJ whole genome shotgun (WGS) entry which is preliminary data.</text>
</comment>
<dbReference type="NCBIfam" id="TIGR00741">
    <property type="entry name" value="yfiA"/>
    <property type="match status" value="1"/>
</dbReference>
<evidence type="ECO:0000313" key="6">
    <source>
        <dbReference type="Proteomes" id="UP000282957"/>
    </source>
</evidence>
<keyword evidence="1" id="KW-0810">Translation regulation</keyword>
<sequence length="192" mass="21219">MQITVAGKQVDTGDAIRFHVERGLTTIAEKYFDHALEARVVFSKDRGFFACDINLHAGRNVTMQGHGSGTDAHRAFDEACDHVGKRLRRYRRRVNEHARSRSVQQVVRSSMPHLAAVPMPEMEEDEIDAPTVAAPAVVAEATALRSMSVSQAALELDGDGAPLVMFRHHVSGEVNVVYRRPDGHVGWLDPRA</sequence>
<comment type="subunit">
    <text evidence="2">Associates exclusively with 100S ribosomes, which are dimers of 70S ribosomes.</text>
</comment>
<reference evidence="5 6" key="1">
    <citation type="submission" date="2019-01" db="EMBL/GenBank/DDBJ databases">
        <authorList>
            <person name="Chen W.-M."/>
        </authorList>
    </citation>
    <scope>NUCLEOTIDE SEQUENCE [LARGE SCALE GENOMIC DNA]</scope>
    <source>
        <strain evidence="5 6">CCP-6</strain>
    </source>
</reference>
<dbReference type="InterPro" id="IPR032528">
    <property type="entry name" value="Ribosom_S30AE_C"/>
</dbReference>
<evidence type="ECO:0000256" key="3">
    <source>
        <dbReference type="ARBA" id="ARBA00041148"/>
    </source>
</evidence>
<dbReference type="InterPro" id="IPR038416">
    <property type="entry name" value="Ribosom_S30AE_C_sf"/>
</dbReference>
<evidence type="ECO:0000256" key="1">
    <source>
        <dbReference type="ARBA" id="ARBA00022845"/>
    </source>
</evidence>
<feature type="domain" description="Sigma 54 modulation/S30EA ribosomal protein C-terminal" evidence="4">
    <location>
        <begin position="137"/>
        <end position="186"/>
    </location>
</feature>
<keyword evidence="6" id="KW-1185">Reference proteome</keyword>
<accession>A0A437MDD4</accession>
<dbReference type="InterPro" id="IPR036567">
    <property type="entry name" value="RHF-like"/>
</dbReference>
<dbReference type="Proteomes" id="UP000282957">
    <property type="component" value="Unassembled WGS sequence"/>
</dbReference>
<evidence type="ECO:0000259" key="4">
    <source>
        <dbReference type="Pfam" id="PF16321"/>
    </source>
</evidence>
<name>A0A437MDD4_9PROT</name>
<dbReference type="SUPFAM" id="SSF69754">
    <property type="entry name" value="Ribosome binding protein Y (YfiA homologue)"/>
    <property type="match status" value="1"/>
</dbReference>
<dbReference type="InterPro" id="IPR003489">
    <property type="entry name" value="RHF/RaiA"/>
</dbReference>
<evidence type="ECO:0000256" key="2">
    <source>
        <dbReference type="ARBA" id="ARBA00038695"/>
    </source>
</evidence>
<dbReference type="GO" id="GO:0022627">
    <property type="term" value="C:cytosolic small ribosomal subunit"/>
    <property type="evidence" value="ECO:0007669"/>
    <property type="project" value="TreeGrafter"/>
</dbReference>
<dbReference type="GO" id="GO:0043024">
    <property type="term" value="F:ribosomal small subunit binding"/>
    <property type="evidence" value="ECO:0007669"/>
    <property type="project" value="TreeGrafter"/>
</dbReference>
<dbReference type="PANTHER" id="PTHR33231">
    <property type="entry name" value="30S RIBOSOMAL PROTEIN"/>
    <property type="match status" value="1"/>
</dbReference>